<dbReference type="GO" id="GO:0042597">
    <property type="term" value="C:periplasmic space"/>
    <property type="evidence" value="ECO:0007669"/>
    <property type="project" value="UniProtKB-SubCell"/>
</dbReference>
<dbReference type="InterPro" id="IPR006059">
    <property type="entry name" value="SBP"/>
</dbReference>
<name>A0A0P9KJS7_9PSED</name>
<evidence type="ECO:0000256" key="3">
    <source>
        <dbReference type="ARBA" id="ARBA00022729"/>
    </source>
</evidence>
<dbReference type="Pfam" id="PF13416">
    <property type="entry name" value="SBP_bac_8"/>
    <property type="match status" value="1"/>
</dbReference>
<evidence type="ECO:0000313" key="5">
    <source>
        <dbReference type="EMBL" id="RMM09523.1"/>
    </source>
</evidence>
<dbReference type="SUPFAM" id="SSF53850">
    <property type="entry name" value="Periplasmic binding protein-like II"/>
    <property type="match status" value="1"/>
</dbReference>
<keyword evidence="3" id="KW-0732">Signal</keyword>
<dbReference type="PRINTS" id="PR00909">
    <property type="entry name" value="SPERMDNBNDNG"/>
</dbReference>
<evidence type="ECO:0000256" key="1">
    <source>
        <dbReference type="ARBA" id="ARBA00004418"/>
    </source>
</evidence>
<dbReference type="CDD" id="cd13659">
    <property type="entry name" value="PBP2_PotF"/>
    <property type="match status" value="1"/>
</dbReference>
<gene>
    <name evidence="5" type="ORF">ALQ84_00873</name>
</gene>
<evidence type="ECO:0000256" key="2">
    <source>
        <dbReference type="ARBA" id="ARBA00022448"/>
    </source>
</evidence>
<dbReference type="PANTHER" id="PTHR30222">
    <property type="entry name" value="SPERMIDINE/PUTRESCINE-BINDING PERIPLASMIC PROTEIN"/>
    <property type="match status" value="1"/>
</dbReference>
<dbReference type="InterPro" id="IPR001188">
    <property type="entry name" value="Sperm_putr-bd"/>
</dbReference>
<comment type="caution">
    <text evidence="5">The sequence shown here is derived from an EMBL/GenBank/DDBJ whole genome shotgun (WGS) entry which is preliminary data.</text>
</comment>
<dbReference type="GO" id="GO:0015846">
    <property type="term" value="P:polyamine transport"/>
    <property type="evidence" value="ECO:0007669"/>
    <property type="project" value="InterPro"/>
</dbReference>
<proteinExistence type="predicted"/>
<keyword evidence="4" id="KW-0574">Periplasm</keyword>
<dbReference type="PANTHER" id="PTHR30222:SF12">
    <property type="entry name" value="NORSPERMIDINE SENSOR"/>
    <property type="match status" value="1"/>
</dbReference>
<keyword evidence="2" id="KW-0813">Transport</keyword>
<dbReference type="Gene3D" id="3.40.190.10">
    <property type="entry name" value="Periplasmic binding protein-like II"/>
    <property type="match status" value="2"/>
</dbReference>
<dbReference type="Proteomes" id="UP000278587">
    <property type="component" value="Unassembled WGS sequence"/>
</dbReference>
<organism evidence="5 6">
    <name type="scientific">Pseudomonas caricapapayae</name>
    <dbReference type="NCBI Taxonomy" id="46678"/>
    <lineage>
        <taxon>Bacteria</taxon>
        <taxon>Pseudomonadati</taxon>
        <taxon>Pseudomonadota</taxon>
        <taxon>Gammaproteobacteria</taxon>
        <taxon>Pseudomonadales</taxon>
        <taxon>Pseudomonadaceae</taxon>
        <taxon>Pseudomonas</taxon>
    </lineage>
</organism>
<comment type="subcellular location">
    <subcellularLocation>
        <location evidence="1">Periplasm</location>
    </subcellularLocation>
</comment>
<protein>
    <submittedName>
        <fullName evidence="5">Putrescine-binding periplasmic protein</fullName>
    </submittedName>
</protein>
<dbReference type="AlphaFoldDB" id="A0A0P9KJS7"/>
<evidence type="ECO:0000313" key="6">
    <source>
        <dbReference type="Proteomes" id="UP000278587"/>
    </source>
</evidence>
<dbReference type="PIRSF" id="PIRSF019574">
    <property type="entry name" value="Periplasmic_polyamine_BP"/>
    <property type="match status" value="1"/>
</dbReference>
<reference evidence="5 6" key="1">
    <citation type="submission" date="2018-08" db="EMBL/GenBank/DDBJ databases">
        <title>Recombination of ecologically and evolutionarily significant loci maintains genetic cohesion in the Pseudomonas syringae species complex.</title>
        <authorList>
            <person name="Dillon M."/>
            <person name="Thakur S."/>
            <person name="Almeida R.N.D."/>
            <person name="Weir B.S."/>
            <person name="Guttman D.S."/>
        </authorList>
    </citation>
    <scope>NUCLEOTIDE SEQUENCE [LARGE SCALE GENOMIC DNA]</scope>
    <source>
        <strain evidence="5 6">ICMP 4086</strain>
    </source>
</reference>
<dbReference type="EMBL" id="RBOC01000096">
    <property type="protein sequence ID" value="RMM09523.1"/>
    <property type="molecule type" value="Genomic_DNA"/>
</dbReference>
<sequence length="372" mass="41366">MAWSKPMKSVRMLTIITATLFSAGLNIAVASPPSVHLYNWYAFIAPDTPKEFEHETGSQLLIDSFDSAEIMQSKVMAGRTGYDVVVATSNVLPSLITAGVLQPLDRSQLGNWSHLDSEILAKVSINDPGNRYAVPYLWGTTGIGYDVDKIKSALGDDAPVNSWDLVFKEENISKLQQCGVAMLDSPSEIISIALHYLGLPHNSKNPDDYQKAQDLLLKIRPYVRYFDSSKIDADLADGNICMVVGWANGALAAQELNEKNKTGRRIAYSIPREGALVWSENMVLLKDAPHPQEGMTFINYMLRPEVIAKTSNHTLYPSANKDAKQFVEPKLRDNSSVYLDKDTISRLFPLEPLPLKLERIRTRAWVKVKSGI</sequence>
<evidence type="ECO:0000256" key="4">
    <source>
        <dbReference type="ARBA" id="ARBA00022764"/>
    </source>
</evidence>
<accession>A0A0P9KJS7</accession>
<dbReference type="GO" id="GO:0019808">
    <property type="term" value="F:polyamine binding"/>
    <property type="evidence" value="ECO:0007669"/>
    <property type="project" value="InterPro"/>
</dbReference>